<dbReference type="EMBL" id="BSXV01000582">
    <property type="protein sequence ID" value="GME89733.1"/>
    <property type="molecule type" value="Genomic_DNA"/>
</dbReference>
<gene>
    <name evidence="1" type="ORF">Cboi01_000153400</name>
</gene>
<name>A0ACB5TJU8_CANBO</name>
<dbReference type="Proteomes" id="UP001165101">
    <property type="component" value="Unassembled WGS sequence"/>
</dbReference>
<comment type="caution">
    <text evidence="1">The sequence shown here is derived from an EMBL/GenBank/DDBJ whole genome shotgun (WGS) entry which is preliminary data.</text>
</comment>
<reference evidence="1" key="1">
    <citation type="submission" date="2023-04" db="EMBL/GenBank/DDBJ databases">
        <title>Candida boidinii NBRC 1967.</title>
        <authorList>
            <person name="Ichikawa N."/>
            <person name="Sato H."/>
            <person name="Tonouchi N."/>
        </authorList>
    </citation>
    <scope>NUCLEOTIDE SEQUENCE</scope>
    <source>
        <strain evidence="1">NBRC 1967</strain>
    </source>
</reference>
<proteinExistence type="predicted"/>
<protein>
    <submittedName>
        <fullName evidence="1">Unnamed protein product</fullName>
    </submittedName>
</protein>
<accession>A0ACB5TJU8</accession>
<evidence type="ECO:0000313" key="1">
    <source>
        <dbReference type="EMBL" id="GME89733.1"/>
    </source>
</evidence>
<sequence>MSARFALPKAVKEIRFFLSQTGEASVPLRTFLTKTYPELKKANPSLPILVREAYGIPPTLTTRLEKGLEVKTNLEGLSESEILKALTSASN</sequence>
<organism evidence="1 2">
    <name type="scientific">Candida boidinii</name>
    <name type="common">Yeast</name>
    <dbReference type="NCBI Taxonomy" id="5477"/>
    <lineage>
        <taxon>Eukaryota</taxon>
        <taxon>Fungi</taxon>
        <taxon>Dikarya</taxon>
        <taxon>Ascomycota</taxon>
        <taxon>Saccharomycotina</taxon>
        <taxon>Pichiomycetes</taxon>
        <taxon>Pichiales</taxon>
        <taxon>Pichiaceae</taxon>
        <taxon>Ogataea</taxon>
        <taxon>Ogataea/Candida clade</taxon>
    </lineage>
</organism>
<evidence type="ECO:0000313" key="2">
    <source>
        <dbReference type="Proteomes" id="UP001165101"/>
    </source>
</evidence>
<keyword evidence="2" id="KW-1185">Reference proteome</keyword>